<protein>
    <recommendedName>
        <fullName evidence="2">histidine kinase</fullName>
        <ecNumber evidence="2">2.7.13.3</ecNumber>
    </recommendedName>
</protein>
<dbReference type="Proteomes" id="UP000004848">
    <property type="component" value="Unassembled WGS sequence"/>
</dbReference>
<dbReference type="GO" id="GO:0005524">
    <property type="term" value="F:ATP binding"/>
    <property type="evidence" value="ECO:0007669"/>
    <property type="project" value="UniProtKB-KW"/>
</dbReference>
<evidence type="ECO:0000256" key="2">
    <source>
        <dbReference type="ARBA" id="ARBA00012438"/>
    </source>
</evidence>
<reference evidence="8 9" key="1">
    <citation type="submission" date="2006-05" db="EMBL/GenBank/DDBJ databases">
        <authorList>
            <person name="King G."/>
            <person name="Ferriera S."/>
            <person name="Johnson J."/>
            <person name="Kravitz S."/>
            <person name="Beeson K."/>
            <person name="Sutton G."/>
            <person name="Rogers Y.-H."/>
            <person name="Friedman R."/>
            <person name="Frazier M."/>
            <person name="Venter J.C."/>
        </authorList>
    </citation>
    <scope>NUCLEOTIDE SEQUENCE [LARGE SCALE GENOMIC DNA]</scope>
    <source>
        <strain evidence="9">ATCC 25650 / DSM 13394 / JCM 20685 / NBRC 16684 / NCIMB 2208 / IAM 12614 / B1</strain>
    </source>
</reference>
<dbReference type="PROSITE" id="PS50109">
    <property type="entry name" value="HIS_KIN"/>
    <property type="match status" value="1"/>
</dbReference>
<evidence type="ECO:0000313" key="8">
    <source>
        <dbReference type="EMBL" id="EAV41382.1"/>
    </source>
</evidence>
<name>A0P0R8_ROSAI</name>
<dbReference type="SMART" id="SM00387">
    <property type="entry name" value="HATPase_c"/>
    <property type="match status" value="1"/>
</dbReference>
<gene>
    <name evidence="8" type="ORF">SIAM614_01289</name>
</gene>
<comment type="catalytic activity">
    <reaction evidence="1">
        <text>ATP + protein L-histidine = ADP + protein N-phospho-L-histidine.</text>
        <dbReference type="EC" id="2.7.13.3"/>
    </reaction>
</comment>
<keyword evidence="5 8" id="KW-0418">Kinase</keyword>
<keyword evidence="4" id="KW-0547">Nucleotide-binding</keyword>
<proteinExistence type="predicted"/>
<evidence type="ECO:0000256" key="4">
    <source>
        <dbReference type="ARBA" id="ARBA00022741"/>
    </source>
</evidence>
<dbReference type="AlphaFoldDB" id="A0P0R8"/>
<dbReference type="PANTHER" id="PTHR44936">
    <property type="entry name" value="SENSOR PROTEIN CREC"/>
    <property type="match status" value="1"/>
</dbReference>
<dbReference type="SUPFAM" id="SSF55874">
    <property type="entry name" value="ATPase domain of HSP90 chaperone/DNA topoisomerase II/histidine kinase"/>
    <property type="match status" value="1"/>
</dbReference>
<keyword evidence="3" id="KW-0808">Transferase</keyword>
<accession>A0P0R8</accession>
<evidence type="ECO:0000256" key="3">
    <source>
        <dbReference type="ARBA" id="ARBA00022679"/>
    </source>
</evidence>
<dbReference type="EMBL" id="AAUW01000021">
    <property type="protein sequence ID" value="EAV41382.1"/>
    <property type="molecule type" value="Genomic_DNA"/>
</dbReference>
<dbReference type="PRINTS" id="PR00344">
    <property type="entry name" value="BCTRLSENSOR"/>
</dbReference>
<evidence type="ECO:0000256" key="1">
    <source>
        <dbReference type="ARBA" id="ARBA00000085"/>
    </source>
</evidence>
<dbReference type="Pfam" id="PF02518">
    <property type="entry name" value="HATPase_c"/>
    <property type="match status" value="1"/>
</dbReference>
<dbReference type="InterPro" id="IPR005467">
    <property type="entry name" value="His_kinase_dom"/>
</dbReference>
<evidence type="ECO:0000256" key="5">
    <source>
        <dbReference type="ARBA" id="ARBA00022777"/>
    </source>
</evidence>
<dbReference type="InterPro" id="IPR003594">
    <property type="entry name" value="HATPase_dom"/>
</dbReference>
<dbReference type="InterPro" id="IPR050980">
    <property type="entry name" value="2C_sensor_his_kinase"/>
</dbReference>
<dbReference type="eggNOG" id="COG2205">
    <property type="taxonomic scope" value="Bacteria"/>
</dbReference>
<evidence type="ECO:0000313" key="9">
    <source>
        <dbReference type="Proteomes" id="UP000004848"/>
    </source>
</evidence>
<comment type="caution">
    <text evidence="8">The sequence shown here is derived from an EMBL/GenBank/DDBJ whole genome shotgun (WGS) entry which is preliminary data.</text>
</comment>
<dbReference type="Gene3D" id="1.10.287.130">
    <property type="match status" value="1"/>
</dbReference>
<dbReference type="GO" id="GO:0005886">
    <property type="term" value="C:plasma membrane"/>
    <property type="evidence" value="ECO:0007669"/>
    <property type="project" value="TreeGrafter"/>
</dbReference>
<dbReference type="InterPro" id="IPR036890">
    <property type="entry name" value="HATPase_C_sf"/>
</dbReference>
<dbReference type="EC" id="2.7.13.3" evidence="2"/>
<keyword evidence="6" id="KW-0067">ATP-binding</keyword>
<dbReference type="Gene3D" id="3.30.565.10">
    <property type="entry name" value="Histidine kinase-like ATPase, C-terminal domain"/>
    <property type="match status" value="1"/>
</dbReference>
<evidence type="ECO:0000256" key="6">
    <source>
        <dbReference type="ARBA" id="ARBA00022840"/>
    </source>
</evidence>
<dbReference type="GO" id="GO:0000155">
    <property type="term" value="F:phosphorelay sensor kinase activity"/>
    <property type="evidence" value="ECO:0007669"/>
    <property type="project" value="TreeGrafter"/>
</dbReference>
<evidence type="ECO:0000259" key="7">
    <source>
        <dbReference type="PROSITE" id="PS50109"/>
    </source>
</evidence>
<organism evidence="8 9">
    <name type="scientific">Roseibium aggregatum (strain ATCC 25650 / DSM 13394 / JCM 20685 / NBRC 16684 / NCIMB 2208 / IAM 12614 / B1)</name>
    <name type="common">Stappia aggregata</name>
    <dbReference type="NCBI Taxonomy" id="384765"/>
    <lineage>
        <taxon>Bacteria</taxon>
        <taxon>Pseudomonadati</taxon>
        <taxon>Pseudomonadota</taxon>
        <taxon>Alphaproteobacteria</taxon>
        <taxon>Hyphomicrobiales</taxon>
        <taxon>Stappiaceae</taxon>
        <taxon>Roseibium</taxon>
    </lineage>
</organism>
<feature type="domain" description="Histidine kinase" evidence="7">
    <location>
        <begin position="189"/>
        <end position="390"/>
    </location>
</feature>
<dbReference type="InterPro" id="IPR004358">
    <property type="entry name" value="Sig_transdc_His_kin-like_C"/>
</dbReference>
<dbReference type="PANTHER" id="PTHR44936:SF10">
    <property type="entry name" value="SENSOR PROTEIN RSTB"/>
    <property type="match status" value="1"/>
</dbReference>
<sequence length="391" mass="42924">MLTALRSPFLDLDILPRHALLFDAQGRYYSRTNVYSYSAELGNGLLHVEENLPWVNPFRNAFDWLAGEEKSAYPSNALTFWLGLDAQYMLVARSLVPIVVTPFGLPTGTAAGIIGAGLALITILIFHREVLPLKKFAALVEKIDPAGETIEFPKFRSATSEIRSLRNAFLRLQSRLQTLTRTRMALIGGIQHDIRSFATRLRLRLEALPDELERERAIADINDMIVLLDDALLAAQAGFGSLDQQIVDVDEWLGGEVRDLQSVGFQVRLESRTESEAIQVLADRVALRRVLVNLVENAIKYGVKCRVSLAREEDFAVITVDDWGPGFNGPSAGLLLEPFVRAEISRARTTGGAGLGLAIASSLAEAHGGSIDLGNHPEGGRVSLRLPAFDE</sequence>